<protein>
    <submittedName>
        <fullName evidence="2">Uncharacterized protein</fullName>
    </submittedName>
</protein>
<feature type="region of interest" description="Disordered" evidence="1">
    <location>
        <begin position="1"/>
        <end position="28"/>
    </location>
</feature>
<gene>
    <name evidence="2" type="ORF">A2V71_01085</name>
</gene>
<comment type="caution">
    <text evidence="2">The sequence shown here is derived from an EMBL/GenBank/DDBJ whole genome shotgun (WGS) entry which is preliminary data.</text>
</comment>
<sequence>MKKEGKPGKGAKTHPFVPLKKKKISSKDQKALLKTSRVDQSQGGIRQSETDKLWGKLEKLEKRVIGLEKKVENLRKQAIRSRHLPLA</sequence>
<dbReference type="Proteomes" id="UP000178764">
    <property type="component" value="Unassembled WGS sequence"/>
</dbReference>
<proteinExistence type="predicted"/>
<name>A0A1F5DNU6_9BACT</name>
<reference evidence="2 3" key="1">
    <citation type="journal article" date="2016" name="Nat. Commun.">
        <title>Thousands of microbial genomes shed light on interconnected biogeochemical processes in an aquifer system.</title>
        <authorList>
            <person name="Anantharaman K."/>
            <person name="Brown C.T."/>
            <person name="Hug L.A."/>
            <person name="Sharon I."/>
            <person name="Castelle C.J."/>
            <person name="Probst A.J."/>
            <person name="Thomas B.C."/>
            <person name="Singh A."/>
            <person name="Wilkins M.J."/>
            <person name="Karaoz U."/>
            <person name="Brodie E.L."/>
            <person name="Williams K.H."/>
            <person name="Hubbard S.S."/>
            <person name="Banfield J.F."/>
        </authorList>
    </citation>
    <scope>NUCLEOTIDE SEQUENCE [LARGE SCALE GENOMIC DNA]</scope>
</reference>
<accession>A0A1F5DNU6</accession>
<evidence type="ECO:0000313" key="2">
    <source>
        <dbReference type="EMBL" id="OGD56849.1"/>
    </source>
</evidence>
<evidence type="ECO:0000256" key="1">
    <source>
        <dbReference type="SAM" id="MobiDB-lite"/>
    </source>
</evidence>
<dbReference type="EMBL" id="MEZT01000012">
    <property type="protein sequence ID" value="OGD56849.1"/>
    <property type="molecule type" value="Genomic_DNA"/>
</dbReference>
<dbReference type="AlphaFoldDB" id="A0A1F5DNU6"/>
<organism evidence="2 3">
    <name type="scientific">Candidatus Berkelbacteria bacterium RBG_13_40_8</name>
    <dbReference type="NCBI Taxonomy" id="1797467"/>
    <lineage>
        <taxon>Bacteria</taxon>
        <taxon>Candidatus Berkelbacteria</taxon>
    </lineage>
</organism>
<evidence type="ECO:0000313" key="3">
    <source>
        <dbReference type="Proteomes" id="UP000178764"/>
    </source>
</evidence>